<dbReference type="PANTHER" id="PTHR34512">
    <property type="entry name" value="CELL SURFACE PROTEIN"/>
    <property type="match status" value="1"/>
</dbReference>
<dbReference type="Pfam" id="PF13360">
    <property type="entry name" value="PQQ_2"/>
    <property type="match status" value="1"/>
</dbReference>
<protein>
    <recommendedName>
        <fullName evidence="2">Pyrrolo-quinoline quinone repeat domain-containing protein</fullName>
    </recommendedName>
</protein>
<proteinExistence type="predicted"/>
<keyword evidence="1" id="KW-0732">Signal</keyword>
<sequence length="551" mass="60654" precursor="true">MSIFLNLLLPIMRRSLVALSVFLGADACLIAADNESMSVNASANWHQAAGPHANWQTEGDPPVVWSVTRGENIRWRTAMPEAGMSNVTVWDDRVFVTTHVPIESSDEKESVKDIVGFCLDANTGKILWQVTLPGQVGISLAGGFTDGTVFAPISDGDHVWFFNRCGSMGCYDVDGNEIWLRQWTPRFKHNNRQAEPFLVGDMILYVEVANKEAGSKIQKWAAPGRKSKRTHVPEGVNEKEVWTYLHGVHKRTGEILWREQVGTSVHNTPVVAVTAEGKFAVAHARGGPHAPFEKPAGQSLTSLAFGEEGTTLWNTDLPRLDPSYACHWNSKYVFGFQSGKHIVLDAIGGEVLREQPLYENATLWKFQPAERDWIKQTNVAVKAGKGHPNTNQANIVVGDWHWFLSHNVHYLGRVNVETGAVEYLELPAQLMASPSDRDQDVRLWGKGHPANRPLNASGFAVGDKGHNGTGWGHISAASPTRVGRYLILPVVTGTVYVIDTSTPQLSPESLVSVNDLGPGGQTWTLSSLTYSRGRLFAHTMTEIICIEKSIE</sequence>
<dbReference type="InterPro" id="IPR011047">
    <property type="entry name" value="Quinoprotein_ADH-like_sf"/>
</dbReference>
<dbReference type="PANTHER" id="PTHR34512:SF30">
    <property type="entry name" value="OUTER MEMBRANE PROTEIN ASSEMBLY FACTOR BAMB"/>
    <property type="match status" value="1"/>
</dbReference>
<dbReference type="Proteomes" id="UP000318288">
    <property type="component" value="Unassembled WGS sequence"/>
</dbReference>
<dbReference type="Gene3D" id="2.130.10.10">
    <property type="entry name" value="YVTN repeat-like/Quinoprotein amine dehydrogenase"/>
    <property type="match status" value="2"/>
</dbReference>
<dbReference type="OrthoDB" id="244732at2"/>
<dbReference type="SUPFAM" id="SSF50998">
    <property type="entry name" value="Quinoprotein alcohol dehydrogenase-like"/>
    <property type="match status" value="1"/>
</dbReference>
<evidence type="ECO:0000256" key="1">
    <source>
        <dbReference type="SAM" id="SignalP"/>
    </source>
</evidence>
<feature type="signal peptide" evidence="1">
    <location>
        <begin position="1"/>
        <end position="20"/>
    </location>
</feature>
<dbReference type="EMBL" id="SJPW01000005">
    <property type="protein sequence ID" value="TWU50606.1"/>
    <property type="molecule type" value="Genomic_DNA"/>
</dbReference>
<feature type="chain" id="PRO_5023011482" description="Pyrrolo-quinoline quinone repeat domain-containing protein" evidence="1">
    <location>
        <begin position="21"/>
        <end position="551"/>
    </location>
</feature>
<name>A0A5C6ESQ3_9BACT</name>
<reference evidence="3 4" key="1">
    <citation type="submission" date="2019-02" db="EMBL/GenBank/DDBJ databases">
        <title>Deep-cultivation of Planctomycetes and their phenomic and genomic characterization uncovers novel biology.</title>
        <authorList>
            <person name="Wiegand S."/>
            <person name="Jogler M."/>
            <person name="Boedeker C."/>
            <person name="Pinto D."/>
            <person name="Vollmers J."/>
            <person name="Rivas-Marin E."/>
            <person name="Kohn T."/>
            <person name="Peeters S.H."/>
            <person name="Heuer A."/>
            <person name="Rast P."/>
            <person name="Oberbeckmann S."/>
            <person name="Bunk B."/>
            <person name="Jeske O."/>
            <person name="Meyerdierks A."/>
            <person name="Storesund J.E."/>
            <person name="Kallscheuer N."/>
            <person name="Luecker S."/>
            <person name="Lage O.M."/>
            <person name="Pohl T."/>
            <person name="Merkel B.J."/>
            <person name="Hornburger P."/>
            <person name="Mueller R.-W."/>
            <person name="Bruemmer F."/>
            <person name="Labrenz M."/>
            <person name="Spormann A.M."/>
            <person name="Op Den Camp H."/>
            <person name="Overmann J."/>
            <person name="Amann R."/>
            <person name="Jetten M.S.M."/>
            <person name="Mascher T."/>
            <person name="Medema M.H."/>
            <person name="Devos D.P."/>
            <person name="Kaster A.-K."/>
            <person name="Ovreas L."/>
            <person name="Rohde M."/>
            <person name="Galperin M.Y."/>
            <person name="Jogler C."/>
        </authorList>
    </citation>
    <scope>NUCLEOTIDE SEQUENCE [LARGE SCALE GENOMIC DNA]</scope>
    <source>
        <strain evidence="3 4">Poly51</strain>
    </source>
</reference>
<accession>A0A5C6ESQ3</accession>
<evidence type="ECO:0000313" key="4">
    <source>
        <dbReference type="Proteomes" id="UP000318288"/>
    </source>
</evidence>
<dbReference type="AlphaFoldDB" id="A0A5C6ESQ3"/>
<evidence type="ECO:0000259" key="2">
    <source>
        <dbReference type="Pfam" id="PF13360"/>
    </source>
</evidence>
<gene>
    <name evidence="3" type="ORF">Poly51_38980</name>
</gene>
<keyword evidence="4" id="KW-1185">Reference proteome</keyword>
<dbReference type="InterPro" id="IPR002372">
    <property type="entry name" value="PQQ_rpt_dom"/>
</dbReference>
<dbReference type="InterPro" id="IPR015943">
    <property type="entry name" value="WD40/YVTN_repeat-like_dom_sf"/>
</dbReference>
<feature type="domain" description="Pyrrolo-quinoline quinone repeat" evidence="2">
    <location>
        <begin position="245"/>
        <end position="360"/>
    </location>
</feature>
<evidence type="ECO:0000313" key="3">
    <source>
        <dbReference type="EMBL" id="TWU50606.1"/>
    </source>
</evidence>
<comment type="caution">
    <text evidence="3">The sequence shown here is derived from an EMBL/GenBank/DDBJ whole genome shotgun (WGS) entry which is preliminary data.</text>
</comment>
<organism evidence="3 4">
    <name type="scientific">Rubripirellula tenax</name>
    <dbReference type="NCBI Taxonomy" id="2528015"/>
    <lineage>
        <taxon>Bacteria</taxon>
        <taxon>Pseudomonadati</taxon>
        <taxon>Planctomycetota</taxon>
        <taxon>Planctomycetia</taxon>
        <taxon>Pirellulales</taxon>
        <taxon>Pirellulaceae</taxon>
        <taxon>Rubripirellula</taxon>
    </lineage>
</organism>